<dbReference type="InterPro" id="IPR050990">
    <property type="entry name" value="UPF0237/GcvR_regulator"/>
</dbReference>
<evidence type="ECO:0000256" key="1">
    <source>
        <dbReference type="HAMAP-Rule" id="MF_01054"/>
    </source>
</evidence>
<sequence>MAKAVVTVIGKDKPGIIAGVSKTLSDHNINILDVSQTIMSDIFTMSMLVNLAQLDEEFNKLQDDLNLLGKRLTVEIHTQREEIFDAMSRV</sequence>
<dbReference type="PANTHER" id="PTHR34875:SF6">
    <property type="entry name" value="UPF0237 PROTEIN MJ1558"/>
    <property type="match status" value="1"/>
</dbReference>
<evidence type="ECO:0000313" key="4">
    <source>
        <dbReference type="EMBL" id="MBZ5962474.1"/>
    </source>
</evidence>
<evidence type="ECO:0000313" key="3">
    <source>
        <dbReference type="EMBL" id="CUW05742.1"/>
    </source>
</evidence>
<dbReference type="Proteomes" id="UP000199271">
    <property type="component" value="Unassembled WGS sequence"/>
</dbReference>
<evidence type="ECO:0000259" key="2">
    <source>
        <dbReference type="PROSITE" id="PS51671"/>
    </source>
</evidence>
<dbReference type="InterPro" id="IPR045865">
    <property type="entry name" value="ACT-like_dom_sf"/>
</dbReference>
<organism evidence="4 6">
    <name type="scientific">Leuconostoc gasicomitatum</name>
    <dbReference type="NCBI Taxonomy" id="115778"/>
    <lineage>
        <taxon>Bacteria</taxon>
        <taxon>Bacillati</taxon>
        <taxon>Bacillota</taxon>
        <taxon>Bacilli</taxon>
        <taxon>Lactobacillales</taxon>
        <taxon>Lactobacillaceae</taxon>
        <taxon>Leuconostoc</taxon>
        <taxon>Leuconostoc gelidum group</taxon>
    </lineage>
</organism>
<comment type="caution">
    <text evidence="4">The sequence shown here is derived from an EMBL/GenBank/DDBJ whole genome shotgun (WGS) entry which is preliminary data.</text>
</comment>
<comment type="similarity">
    <text evidence="1">Belongs to the UPF0237 family.</text>
</comment>
<keyword evidence="5" id="KW-1185">Reference proteome</keyword>
<dbReference type="Proteomes" id="UP000752647">
    <property type="component" value="Unassembled WGS sequence"/>
</dbReference>
<evidence type="ECO:0000313" key="6">
    <source>
        <dbReference type="Proteomes" id="UP000752647"/>
    </source>
</evidence>
<dbReference type="RefSeq" id="WP_010389394.1">
    <property type="nucleotide sequence ID" value="NZ_BPKT01000001.1"/>
</dbReference>
<evidence type="ECO:0000313" key="5">
    <source>
        <dbReference type="Proteomes" id="UP000199271"/>
    </source>
</evidence>
<dbReference type="Pfam" id="PF13740">
    <property type="entry name" value="ACT_6"/>
    <property type="match status" value="1"/>
</dbReference>
<reference evidence="3 5" key="1">
    <citation type="submission" date="2015-12" db="EMBL/GenBank/DDBJ databases">
        <authorList>
            <person name="Andreevskaya M."/>
        </authorList>
    </citation>
    <scope>NUCLEOTIDE SEQUENCE [LARGE SCALE GENOMIC DNA]</scope>
    <source>
        <strain evidence="3 5">C122c</strain>
    </source>
</reference>
<dbReference type="PROSITE" id="PS51671">
    <property type="entry name" value="ACT"/>
    <property type="match status" value="1"/>
</dbReference>
<reference evidence="4" key="2">
    <citation type="submission" date="2021-05" db="EMBL/GenBank/DDBJ databases">
        <title>Pangenome of Leuconostoc gelidum warrants species status for Leuconostoc gelidum subsp. gasicomitatum.</title>
        <authorList>
            <person name="Johansson P."/>
            <person name="Sade E."/>
            <person name="Hultman J."/>
            <person name="Auvinen P."/>
            <person name="Bjorkroth J."/>
        </authorList>
    </citation>
    <scope>NUCLEOTIDE SEQUENCE</scope>
    <source>
        <strain evidence="4">A.21.4</strain>
    </source>
</reference>
<accession>A0A9Q3XT21</accession>
<dbReference type="AlphaFoldDB" id="A0A9Q3XT21"/>
<dbReference type="EMBL" id="FBSY01000002">
    <property type="protein sequence ID" value="CUW05742.1"/>
    <property type="molecule type" value="Genomic_DNA"/>
</dbReference>
<dbReference type="InterPro" id="IPR022986">
    <property type="entry name" value="UPF0237_ACT"/>
</dbReference>
<dbReference type="EMBL" id="JAHBFI010000010">
    <property type="protein sequence ID" value="MBZ5962474.1"/>
    <property type="molecule type" value="Genomic_DNA"/>
</dbReference>
<protein>
    <recommendedName>
        <fullName evidence="1">UPF0237 protein C122C_1218</fullName>
    </recommendedName>
</protein>
<name>A0A9Q3XT21_9LACO</name>
<dbReference type="InterPro" id="IPR002912">
    <property type="entry name" value="ACT_dom"/>
</dbReference>
<dbReference type="HAMAP" id="MF_01054">
    <property type="entry name" value="UPF0237"/>
    <property type="match status" value="1"/>
</dbReference>
<dbReference type="SUPFAM" id="SSF55021">
    <property type="entry name" value="ACT-like"/>
    <property type="match status" value="1"/>
</dbReference>
<dbReference type="Gene3D" id="3.30.70.260">
    <property type="match status" value="1"/>
</dbReference>
<gene>
    <name evidence="3" type="ORF">C122C_1218</name>
    <name evidence="4" type="ORF">KIJ12_04805</name>
</gene>
<proteinExistence type="inferred from homology"/>
<dbReference type="OMA" id="MIMLVDI"/>
<feature type="domain" description="ACT" evidence="2">
    <location>
        <begin position="5"/>
        <end position="79"/>
    </location>
</feature>
<dbReference type="PANTHER" id="PTHR34875">
    <property type="entry name" value="UPF0237 PROTEIN MJ1558"/>
    <property type="match status" value="1"/>
</dbReference>
<dbReference type="CDD" id="cd04872">
    <property type="entry name" value="ACT_1ZPV"/>
    <property type="match status" value="1"/>
</dbReference>
<dbReference type="NCBIfam" id="NF001220">
    <property type="entry name" value="PRK00194.1"/>
    <property type="match status" value="1"/>
</dbReference>
<dbReference type="GeneID" id="34300591"/>